<evidence type="ECO:0000256" key="1">
    <source>
        <dbReference type="SAM" id="Phobius"/>
    </source>
</evidence>
<keyword evidence="1" id="KW-0472">Membrane</keyword>
<keyword evidence="1" id="KW-1133">Transmembrane helix</keyword>
<name>A0A4P6M3N6_9FIRM</name>
<dbReference type="EMBL" id="CP035945">
    <property type="protein sequence ID" value="QBE98765.1"/>
    <property type="molecule type" value="Genomic_DNA"/>
</dbReference>
<feature type="transmembrane region" description="Helical" evidence="1">
    <location>
        <begin position="236"/>
        <end position="255"/>
    </location>
</feature>
<dbReference type="Proteomes" id="UP000289794">
    <property type="component" value="Chromosome"/>
</dbReference>
<organism evidence="2 3">
    <name type="scientific">Blautia producta</name>
    <dbReference type="NCBI Taxonomy" id="33035"/>
    <lineage>
        <taxon>Bacteria</taxon>
        <taxon>Bacillati</taxon>
        <taxon>Bacillota</taxon>
        <taxon>Clostridia</taxon>
        <taxon>Lachnospirales</taxon>
        <taxon>Lachnospiraceae</taxon>
        <taxon>Blautia</taxon>
    </lineage>
</organism>
<feature type="transmembrane region" description="Helical" evidence="1">
    <location>
        <begin position="164"/>
        <end position="184"/>
    </location>
</feature>
<feature type="transmembrane region" description="Helical" evidence="1">
    <location>
        <begin position="330"/>
        <end position="349"/>
    </location>
</feature>
<feature type="transmembrane region" description="Helical" evidence="1">
    <location>
        <begin position="37"/>
        <end position="55"/>
    </location>
</feature>
<proteinExistence type="predicted"/>
<evidence type="ECO:0000313" key="3">
    <source>
        <dbReference type="Proteomes" id="UP000289794"/>
    </source>
</evidence>
<reference evidence="2 3" key="1">
    <citation type="submission" date="2019-01" db="EMBL/GenBank/DDBJ databases">
        <title>PMF-metabolizing Aryl O-demethylase.</title>
        <authorList>
            <person name="Kim M."/>
        </authorList>
    </citation>
    <scope>NUCLEOTIDE SEQUENCE [LARGE SCALE GENOMIC DNA]</scope>
    <source>
        <strain evidence="2 3">PMF1</strain>
    </source>
</reference>
<evidence type="ECO:0000313" key="2">
    <source>
        <dbReference type="EMBL" id="QBE98765.1"/>
    </source>
</evidence>
<feature type="transmembrane region" description="Helical" evidence="1">
    <location>
        <begin position="369"/>
        <end position="394"/>
    </location>
</feature>
<dbReference type="RefSeq" id="WP_130182075.1">
    <property type="nucleotide sequence ID" value="NZ_CP035945.1"/>
</dbReference>
<accession>A0A4P6M3N6</accession>
<feature type="transmembrane region" description="Helical" evidence="1">
    <location>
        <begin position="132"/>
        <end position="152"/>
    </location>
</feature>
<feature type="transmembrane region" description="Helical" evidence="1">
    <location>
        <begin position="12"/>
        <end position="31"/>
    </location>
</feature>
<keyword evidence="1" id="KW-0812">Transmembrane</keyword>
<gene>
    <name evidence="2" type="ORF">PMF13cell1_04331</name>
</gene>
<evidence type="ECO:0008006" key="4">
    <source>
        <dbReference type="Google" id="ProtNLM"/>
    </source>
</evidence>
<sequence>MSWYVKIGRKSYHSHTVISILVLATMIYFEMRGGRSYFDEGLALVCMVYVTILLIKRKLDAADQISVFLLIAVIVIGVVSNILSKLAYTWFSVFVDVISETKFLWTLFAFKYYITSTVYEDMSRALRPLAKWFCYLAGVFAVISQFVNLGMTENERYGIKSYNFIFPMSFQFLAVALVAIAVLSKSKDNKSNRMPYAAVCIGLILATKSSPLLFSVMFVFLLIYFQKRAQLKTRTVVFMAVIVLLLGTFQIQTYLMNVNAPRYLFFYYGGKTANTYFPFGSGFATFGSDQAARNYSRLYYQYGFNSLFGMNTEDGSFLSDTFWPMGIGQFGWIGFVLYVLIYVRIFFSFKRMKLNSEQKAFLYAGYMQYIIHAVGSAILSASAGMIGAIALAAVMKPANEKRITQE</sequence>
<dbReference type="KEGG" id="bpro:PMF13cell1_04331"/>
<feature type="transmembrane region" description="Helical" evidence="1">
    <location>
        <begin position="67"/>
        <end position="91"/>
    </location>
</feature>
<protein>
    <recommendedName>
        <fullName evidence="4">O-antigen ligase domain-containing protein</fullName>
    </recommendedName>
</protein>
<feature type="transmembrane region" description="Helical" evidence="1">
    <location>
        <begin position="196"/>
        <end position="224"/>
    </location>
</feature>
<dbReference type="AlphaFoldDB" id="A0A4P6M3N6"/>